<dbReference type="EMBL" id="JASCIQ010000001">
    <property type="protein sequence ID" value="MDI3402352.1"/>
    <property type="molecule type" value="Genomic_DNA"/>
</dbReference>
<reference evidence="3 4" key="1">
    <citation type="submission" date="2023-05" db="EMBL/GenBank/DDBJ databases">
        <title>Draft genome sequence of Streptomyces sp. B-S-A6 isolated from a cave soil in Thailand.</title>
        <authorList>
            <person name="Chamroensaksri N."/>
            <person name="Muangham S."/>
        </authorList>
    </citation>
    <scope>NUCLEOTIDE SEQUENCE [LARGE SCALE GENOMIC DNA]</scope>
    <source>
        <strain evidence="3 4">B-S-A6</strain>
    </source>
</reference>
<dbReference type="InterPro" id="IPR045629">
    <property type="entry name" value="DUF6232"/>
</dbReference>
<dbReference type="Proteomes" id="UP001223978">
    <property type="component" value="Unassembled WGS sequence"/>
</dbReference>
<feature type="compositionally biased region" description="Pro residues" evidence="1">
    <location>
        <begin position="11"/>
        <end position="21"/>
    </location>
</feature>
<proteinExistence type="predicted"/>
<dbReference type="Pfam" id="PF19744">
    <property type="entry name" value="DUF6232"/>
    <property type="match status" value="1"/>
</dbReference>
<keyword evidence="2" id="KW-0472">Membrane</keyword>
<accession>A0ABT6S2Q3</accession>
<keyword evidence="2" id="KW-0812">Transmembrane</keyword>
<evidence type="ECO:0000256" key="1">
    <source>
        <dbReference type="SAM" id="MobiDB-lite"/>
    </source>
</evidence>
<feature type="transmembrane region" description="Helical" evidence="2">
    <location>
        <begin position="62"/>
        <end position="83"/>
    </location>
</feature>
<gene>
    <name evidence="3" type="ORF">QIS96_00680</name>
</gene>
<keyword evidence="4" id="KW-1185">Reference proteome</keyword>
<dbReference type="RefSeq" id="WP_282540311.1">
    <property type="nucleotide sequence ID" value="NZ_JASCIQ010000001.1"/>
</dbReference>
<evidence type="ECO:0000313" key="3">
    <source>
        <dbReference type="EMBL" id="MDI3402352.1"/>
    </source>
</evidence>
<evidence type="ECO:0000313" key="4">
    <source>
        <dbReference type="Proteomes" id="UP001223978"/>
    </source>
</evidence>
<comment type="caution">
    <text evidence="3">The sequence shown here is derived from an EMBL/GenBank/DDBJ whole genome shotgun (WGS) entry which is preliminary data.</text>
</comment>
<evidence type="ECO:0000256" key="2">
    <source>
        <dbReference type="SAM" id="Phobius"/>
    </source>
</evidence>
<feature type="transmembrane region" description="Helical" evidence="2">
    <location>
        <begin position="89"/>
        <end position="107"/>
    </location>
</feature>
<sequence>MDNSRAAASTPPMPPMPPRPPDGTVDVTITVDQHMLWIGDAAYPVHNITRVHTFELKPDRKAACMSFLGWVAVGAFGCLFALGSGSAPTGVLVVGAIVLFGLVADLVRKLNTPSEHVLAIETASASTALVTLPQRERIRGLRNALVEAIKNPVTEMTFHAQSVNINPKKYQYGDHVNMYGGQNNKGIAT</sequence>
<feature type="region of interest" description="Disordered" evidence="1">
    <location>
        <begin position="1"/>
        <end position="22"/>
    </location>
</feature>
<organism evidence="3 4">
    <name type="scientific">Streptomyces cavernicola</name>
    <dbReference type="NCBI Taxonomy" id="3043613"/>
    <lineage>
        <taxon>Bacteria</taxon>
        <taxon>Bacillati</taxon>
        <taxon>Actinomycetota</taxon>
        <taxon>Actinomycetes</taxon>
        <taxon>Kitasatosporales</taxon>
        <taxon>Streptomycetaceae</taxon>
        <taxon>Streptomyces</taxon>
    </lineage>
</organism>
<name>A0ABT6S2Q3_9ACTN</name>
<protein>
    <submittedName>
        <fullName evidence="3">DUF6232 family protein</fullName>
    </submittedName>
</protein>
<keyword evidence="2" id="KW-1133">Transmembrane helix</keyword>